<evidence type="ECO:0000256" key="2">
    <source>
        <dbReference type="ARBA" id="ARBA00022884"/>
    </source>
</evidence>
<evidence type="ECO:0000313" key="9">
    <source>
        <dbReference type="EMBL" id="HJB13420.1"/>
    </source>
</evidence>
<comment type="function">
    <text evidence="6">A probable RNA chaperone. Forms a complex with KhpA which binds to cellular RNA and controls its expression. Plays a role in peptidoglycan (PG) homeostasis and cell length regulation.</text>
</comment>
<dbReference type="GO" id="GO:0005737">
    <property type="term" value="C:cytoplasm"/>
    <property type="evidence" value="ECO:0007669"/>
    <property type="project" value="UniProtKB-SubCell"/>
</dbReference>
<dbReference type="HAMAP" id="MF_00867">
    <property type="entry name" value="KhpB"/>
    <property type="match status" value="1"/>
</dbReference>
<dbReference type="InterPro" id="IPR038247">
    <property type="entry name" value="Jag_N_dom_sf"/>
</dbReference>
<evidence type="ECO:0000256" key="5">
    <source>
        <dbReference type="ARBA" id="ARBA00023316"/>
    </source>
</evidence>
<keyword evidence="4 6" id="KW-0143">Chaperone</keyword>
<dbReference type="GO" id="GO:0071555">
    <property type="term" value="P:cell wall organization"/>
    <property type="evidence" value="ECO:0007669"/>
    <property type="project" value="UniProtKB-KW"/>
</dbReference>
<feature type="compositionally biased region" description="Acidic residues" evidence="7">
    <location>
        <begin position="58"/>
        <end position="74"/>
    </location>
</feature>
<proteinExistence type="inferred from homology"/>
<dbReference type="SMART" id="SM00393">
    <property type="entry name" value="R3H"/>
    <property type="match status" value="1"/>
</dbReference>
<dbReference type="Gene3D" id="3.30.1370.50">
    <property type="entry name" value="R3H-like domain"/>
    <property type="match status" value="1"/>
</dbReference>
<comment type="caution">
    <text evidence="9">The sequence shown here is derived from an EMBL/GenBank/DDBJ whole genome shotgun (WGS) entry which is preliminary data.</text>
</comment>
<keyword evidence="5 6" id="KW-0961">Cell wall biogenesis/degradation</keyword>
<dbReference type="Pfam" id="PF14804">
    <property type="entry name" value="Jag_N"/>
    <property type="match status" value="1"/>
</dbReference>
<evidence type="ECO:0000313" key="10">
    <source>
        <dbReference type="Proteomes" id="UP000823824"/>
    </source>
</evidence>
<feature type="region of interest" description="Disordered" evidence="7">
    <location>
        <begin position="56"/>
        <end position="129"/>
    </location>
</feature>
<name>A0A9D2LJS9_9FIRM</name>
<protein>
    <recommendedName>
        <fullName evidence="6">RNA-binding protein KhpB</fullName>
    </recommendedName>
    <alternativeName>
        <fullName evidence="6">RNA-binding protein EloR</fullName>
    </alternativeName>
</protein>
<dbReference type="InterPro" id="IPR036867">
    <property type="entry name" value="R3H_dom_sf"/>
</dbReference>
<evidence type="ECO:0000259" key="8">
    <source>
        <dbReference type="PROSITE" id="PS51061"/>
    </source>
</evidence>
<dbReference type="Pfam" id="PF01424">
    <property type="entry name" value="R3H"/>
    <property type="match status" value="1"/>
</dbReference>
<dbReference type="PANTHER" id="PTHR35800">
    <property type="entry name" value="PROTEIN JAG"/>
    <property type="match status" value="1"/>
</dbReference>
<keyword evidence="1 6" id="KW-0963">Cytoplasm</keyword>
<feature type="domain" description="R3H" evidence="8">
    <location>
        <begin position="212"/>
        <end position="278"/>
    </location>
</feature>
<keyword evidence="2 6" id="KW-0694">RNA-binding</keyword>
<dbReference type="Gene3D" id="3.30.300.20">
    <property type="match status" value="1"/>
</dbReference>
<evidence type="ECO:0000256" key="4">
    <source>
        <dbReference type="ARBA" id="ARBA00023186"/>
    </source>
</evidence>
<dbReference type="InterPro" id="IPR038008">
    <property type="entry name" value="Jag_KH"/>
</dbReference>
<comment type="domain">
    <text evidence="6">Has an N-terminal Jag-N domain and 2 RNA-binding domains (KH and R3H).</text>
</comment>
<dbReference type="InterPro" id="IPR001374">
    <property type="entry name" value="R3H_dom"/>
</dbReference>
<keyword evidence="3 6" id="KW-0133">Cell shape</keyword>
<comment type="caution">
    <text evidence="6">Lacks conserved residue(s) required for the propagation of feature annotation.</text>
</comment>
<reference evidence="9" key="2">
    <citation type="submission" date="2021-04" db="EMBL/GenBank/DDBJ databases">
        <authorList>
            <person name="Gilroy R."/>
        </authorList>
    </citation>
    <scope>NUCLEOTIDE SEQUENCE</scope>
    <source>
        <strain evidence="9">ChiBcec18-1249</strain>
    </source>
</reference>
<dbReference type="NCBIfam" id="NF041568">
    <property type="entry name" value="Jag_EloR"/>
    <property type="match status" value="1"/>
</dbReference>
<dbReference type="EMBL" id="DWZJ01000056">
    <property type="protein sequence ID" value="HJB13420.1"/>
    <property type="molecule type" value="Genomic_DNA"/>
</dbReference>
<dbReference type="CDD" id="cd02644">
    <property type="entry name" value="R3H_jag"/>
    <property type="match status" value="1"/>
</dbReference>
<evidence type="ECO:0000256" key="1">
    <source>
        <dbReference type="ARBA" id="ARBA00022490"/>
    </source>
</evidence>
<organism evidence="9 10">
    <name type="scientific">Candidatus Oscillibacter excrementigallinarum</name>
    <dbReference type="NCBI Taxonomy" id="2838716"/>
    <lineage>
        <taxon>Bacteria</taxon>
        <taxon>Bacillati</taxon>
        <taxon>Bacillota</taxon>
        <taxon>Clostridia</taxon>
        <taxon>Eubacteriales</taxon>
        <taxon>Oscillospiraceae</taxon>
        <taxon>Oscillibacter</taxon>
    </lineage>
</organism>
<evidence type="ECO:0000256" key="3">
    <source>
        <dbReference type="ARBA" id="ARBA00022960"/>
    </source>
</evidence>
<accession>A0A9D2LJS9</accession>
<feature type="compositionally biased region" description="Basic and acidic residues" evidence="7">
    <location>
        <begin position="75"/>
        <end position="99"/>
    </location>
</feature>
<reference evidence="9" key="1">
    <citation type="journal article" date="2021" name="PeerJ">
        <title>Extensive microbial diversity within the chicken gut microbiome revealed by metagenomics and culture.</title>
        <authorList>
            <person name="Gilroy R."/>
            <person name="Ravi A."/>
            <person name="Getino M."/>
            <person name="Pursley I."/>
            <person name="Horton D.L."/>
            <person name="Alikhan N.F."/>
            <person name="Baker D."/>
            <person name="Gharbi K."/>
            <person name="Hall N."/>
            <person name="Watson M."/>
            <person name="Adriaenssens E.M."/>
            <person name="Foster-Nyarko E."/>
            <person name="Jarju S."/>
            <person name="Secka A."/>
            <person name="Antonio M."/>
            <person name="Oren A."/>
            <person name="Chaudhuri R.R."/>
            <person name="La Ragione R."/>
            <person name="Hildebrand F."/>
            <person name="Pallen M.J."/>
        </authorList>
    </citation>
    <scope>NUCLEOTIDE SEQUENCE</scope>
    <source>
        <strain evidence="9">ChiBcec18-1249</strain>
    </source>
</reference>
<dbReference type="GO" id="GO:0009252">
    <property type="term" value="P:peptidoglycan biosynthetic process"/>
    <property type="evidence" value="ECO:0007669"/>
    <property type="project" value="UniProtKB-UniRule"/>
</dbReference>
<sequence length="281" mass="31302">MRQFIDVTGKTEDEAIQNALRQLGLDRDDVSVEILERAKSGFLGLGSCPAKVRVSYGPEEEEEAPAPAEAEEPREEPVRPKPAKAEKKPRQERKPEEKPAAPAVEAEEAAPEKAPEAAPAQTLGEEVDDEKAQAIRKFLSGLLEQMESTAEIHIYLLEKGRYKVILEGKGLGALIGRRGETLDAIQQLTSYAVNRSGGGRVRVQLDAENYREKREQSLQHLARKVAAKVTRYRRSVTLEPMNAYERHVIHTALQDVPGVTTYSTGTEPNRRVIVAYDREKK</sequence>
<dbReference type="SUPFAM" id="SSF82708">
    <property type="entry name" value="R3H domain"/>
    <property type="match status" value="1"/>
</dbReference>
<comment type="subcellular location">
    <subcellularLocation>
        <location evidence="6">Cytoplasm</location>
    </subcellularLocation>
</comment>
<dbReference type="AlphaFoldDB" id="A0A9D2LJS9"/>
<dbReference type="Proteomes" id="UP000823824">
    <property type="component" value="Unassembled WGS sequence"/>
</dbReference>
<dbReference type="InterPro" id="IPR015946">
    <property type="entry name" value="KH_dom-like_a/b"/>
</dbReference>
<dbReference type="PROSITE" id="PS51061">
    <property type="entry name" value="R3H"/>
    <property type="match status" value="1"/>
</dbReference>
<evidence type="ECO:0000256" key="7">
    <source>
        <dbReference type="SAM" id="MobiDB-lite"/>
    </source>
</evidence>
<dbReference type="GO" id="GO:0008360">
    <property type="term" value="P:regulation of cell shape"/>
    <property type="evidence" value="ECO:0007669"/>
    <property type="project" value="UniProtKB-KW"/>
</dbReference>
<dbReference type="InterPro" id="IPR034079">
    <property type="entry name" value="R3H_KhpB"/>
</dbReference>
<dbReference type="InterPro" id="IPR039247">
    <property type="entry name" value="KhpB"/>
</dbReference>
<comment type="similarity">
    <text evidence="6">Belongs to the KhpB RNA-binding protein family.</text>
</comment>
<dbReference type="PANTHER" id="PTHR35800:SF1">
    <property type="entry name" value="RNA-BINDING PROTEIN KHPB"/>
    <property type="match status" value="1"/>
</dbReference>
<dbReference type="Gene3D" id="3.30.30.80">
    <property type="entry name" value="probable RNA-binding protein from clostridium symbiosum atcc 14940"/>
    <property type="match status" value="1"/>
</dbReference>
<dbReference type="GO" id="GO:0003723">
    <property type="term" value="F:RNA binding"/>
    <property type="evidence" value="ECO:0007669"/>
    <property type="project" value="UniProtKB-UniRule"/>
</dbReference>
<dbReference type="InterPro" id="IPR032782">
    <property type="entry name" value="KhpB_N"/>
</dbReference>
<dbReference type="CDD" id="cd02414">
    <property type="entry name" value="KH-II_Jag"/>
    <property type="match status" value="1"/>
</dbReference>
<gene>
    <name evidence="6" type="primary">khpB</name>
    <name evidence="6" type="synonym">eloR</name>
    <name evidence="9" type="ORF">H9787_06895</name>
</gene>
<evidence type="ECO:0000256" key="6">
    <source>
        <dbReference type="HAMAP-Rule" id="MF_00867"/>
    </source>
</evidence>
<dbReference type="Pfam" id="PF13083">
    <property type="entry name" value="KH_KhpA-B"/>
    <property type="match status" value="1"/>
</dbReference>
<comment type="subunit">
    <text evidence="6">Forms a complex with KhpA.</text>
</comment>
<dbReference type="SMART" id="SM01245">
    <property type="entry name" value="Jag_N"/>
    <property type="match status" value="1"/>
</dbReference>